<feature type="non-terminal residue" evidence="1">
    <location>
        <position position="91"/>
    </location>
</feature>
<sequence length="91" mass="9958">KASQLNLDTLSGEITFQAQGLKGTFDGFFNDLIKKFEKEHSGCTIKWTDLPGTDDFDTTMVTQASNGTMADVVNMPSSTIMALSRADYLLD</sequence>
<dbReference type="EMBL" id="JAEUXJ010000113">
    <property type="protein sequence ID" value="MBL6459642.1"/>
    <property type="molecule type" value="Genomic_DNA"/>
</dbReference>
<evidence type="ECO:0000313" key="2">
    <source>
        <dbReference type="Proteomes" id="UP000606490"/>
    </source>
</evidence>
<dbReference type="Proteomes" id="UP000606490">
    <property type="component" value="Unassembled WGS sequence"/>
</dbReference>
<feature type="non-terminal residue" evidence="1">
    <location>
        <position position="1"/>
    </location>
</feature>
<dbReference type="Pfam" id="PF01547">
    <property type="entry name" value="SBP_bac_1"/>
    <property type="match status" value="1"/>
</dbReference>
<organism evidence="1 2">
    <name type="scientific">Belnapia mucosa</name>
    <dbReference type="NCBI Taxonomy" id="2804532"/>
    <lineage>
        <taxon>Bacteria</taxon>
        <taxon>Pseudomonadati</taxon>
        <taxon>Pseudomonadota</taxon>
        <taxon>Alphaproteobacteria</taxon>
        <taxon>Acetobacterales</taxon>
        <taxon>Roseomonadaceae</taxon>
        <taxon>Belnapia</taxon>
    </lineage>
</organism>
<gene>
    <name evidence="1" type="ORF">JMJ55_30585</name>
</gene>
<keyword evidence="2" id="KW-1185">Reference proteome</keyword>
<evidence type="ECO:0000313" key="1">
    <source>
        <dbReference type="EMBL" id="MBL6459642.1"/>
    </source>
</evidence>
<dbReference type="SUPFAM" id="SSF53850">
    <property type="entry name" value="Periplasmic binding protein-like II"/>
    <property type="match status" value="1"/>
</dbReference>
<dbReference type="InterPro" id="IPR006059">
    <property type="entry name" value="SBP"/>
</dbReference>
<comment type="caution">
    <text evidence="1">The sequence shown here is derived from an EMBL/GenBank/DDBJ whole genome shotgun (WGS) entry which is preliminary data.</text>
</comment>
<reference evidence="1 2" key="1">
    <citation type="submission" date="2021-01" db="EMBL/GenBank/DDBJ databases">
        <title>Belnapia mucosa sp. nov. and Belnapia arida sp. nov., isolated from the Tabernas Desert (Almeria, Spain).</title>
        <authorList>
            <person name="Molina-Menor E."/>
            <person name="Vidal-Verdu A."/>
            <person name="Calonge A."/>
            <person name="Satari L."/>
            <person name="Pereto Magraner J."/>
            <person name="Porcar Miralles M."/>
        </authorList>
    </citation>
    <scope>NUCLEOTIDE SEQUENCE [LARGE SCALE GENOMIC DNA]</scope>
    <source>
        <strain evidence="1 2">T6</strain>
    </source>
</reference>
<name>A0ABS1VDG6_9PROT</name>
<proteinExistence type="predicted"/>
<dbReference type="Gene3D" id="3.40.190.10">
    <property type="entry name" value="Periplasmic binding protein-like II"/>
    <property type="match status" value="1"/>
</dbReference>
<dbReference type="RefSeq" id="WP_202829366.1">
    <property type="nucleotide sequence ID" value="NZ_JAEUXJ010000113.1"/>
</dbReference>
<protein>
    <submittedName>
        <fullName evidence="1">Extracellular solute-binding protein</fullName>
    </submittedName>
</protein>
<accession>A0ABS1VDG6</accession>